<keyword evidence="2" id="KW-1003">Cell membrane</keyword>
<gene>
    <name evidence="11" type="ORF">MELIAE_LOCUS9879</name>
</gene>
<keyword evidence="6 10" id="KW-1133">Transmembrane helix</keyword>
<feature type="transmembrane region" description="Helical" evidence="10">
    <location>
        <begin position="349"/>
        <end position="369"/>
    </location>
</feature>
<dbReference type="Pfam" id="PF02949">
    <property type="entry name" value="7tm_6"/>
    <property type="match status" value="1"/>
</dbReference>
<dbReference type="GO" id="GO:0004984">
    <property type="term" value="F:olfactory receptor activity"/>
    <property type="evidence" value="ECO:0007669"/>
    <property type="project" value="InterPro"/>
</dbReference>
<evidence type="ECO:0000256" key="3">
    <source>
        <dbReference type="ARBA" id="ARBA00022606"/>
    </source>
</evidence>
<dbReference type="InterPro" id="IPR004117">
    <property type="entry name" value="7tm6_olfct_rcpt"/>
</dbReference>
<evidence type="ECO:0000256" key="10">
    <source>
        <dbReference type="SAM" id="Phobius"/>
    </source>
</evidence>
<evidence type="ECO:0000256" key="1">
    <source>
        <dbReference type="ARBA" id="ARBA00004651"/>
    </source>
</evidence>
<keyword evidence="9" id="KW-0807">Transducer</keyword>
<dbReference type="EMBL" id="OV121138">
    <property type="protein sequence ID" value="CAH0560046.1"/>
    <property type="molecule type" value="Genomic_DNA"/>
</dbReference>
<evidence type="ECO:0000256" key="8">
    <source>
        <dbReference type="ARBA" id="ARBA00023170"/>
    </source>
</evidence>
<keyword evidence="12" id="KW-1185">Reference proteome</keyword>
<dbReference type="GO" id="GO:0007165">
    <property type="term" value="P:signal transduction"/>
    <property type="evidence" value="ECO:0007669"/>
    <property type="project" value="UniProtKB-KW"/>
</dbReference>
<dbReference type="Proteomes" id="UP001154078">
    <property type="component" value="Chromosome 7"/>
</dbReference>
<feature type="transmembrane region" description="Helical" evidence="10">
    <location>
        <begin position="217"/>
        <end position="235"/>
    </location>
</feature>
<keyword evidence="3" id="KW-0716">Sensory transduction</keyword>
<comment type="subcellular location">
    <subcellularLocation>
        <location evidence="1">Cell membrane</location>
        <topology evidence="1">Multi-pass membrane protein</topology>
    </subcellularLocation>
</comment>
<evidence type="ECO:0000313" key="12">
    <source>
        <dbReference type="Proteomes" id="UP001154078"/>
    </source>
</evidence>
<evidence type="ECO:0000256" key="9">
    <source>
        <dbReference type="ARBA" id="ARBA00023224"/>
    </source>
</evidence>
<name>A0A9P0BBQ4_BRAAE</name>
<keyword evidence="4 10" id="KW-0812">Transmembrane</keyword>
<dbReference type="GO" id="GO:0005549">
    <property type="term" value="F:odorant binding"/>
    <property type="evidence" value="ECO:0007669"/>
    <property type="project" value="InterPro"/>
</dbReference>
<evidence type="ECO:0000313" key="11">
    <source>
        <dbReference type="EMBL" id="CAH0560046.1"/>
    </source>
</evidence>
<keyword evidence="8" id="KW-0675">Receptor</keyword>
<sequence length="626" mass="71471">MRYKSISAPRVFRNSFTLCKLHGSAKEERGEGGVENTHFPAFHYITPAEPFWISLIALLPLPIEYDSSASSASLFSSAITYAYTSSSRTASQRCLLLLFPADRSEGSEQFQAAANFPLITFLHLAGRLVAGHSCRRHVRLECPAIVAVSLYICNAGSRRGGVGRTQVRVYKVKLQEISSDCSKMSSALFKNYFDLTMKNVYLSGLWFKHYQKSKHKIYWAIHCPIVISCAIYMTYFEIKSVAQSRELTELIKHSRDHLNHVAGTAKLVAFIFMRKQFYEIFRILKSYDFSYEDYPGFDCTKIVKNQLKTCHNWIKLFYTLMYIIAVSIWIGEHYKIFTTYSVVHDFGTVWKMVVVLNFSVIGLISLGWITLGFDVIFTTMCSCITAHIKILQGAFRTIRPRCLMRLNLSNQNYLHDPEELQKETMEEMKRCIKHLQAIIEASEKVEYVYNKQALVQTMISLLEICFSLYLSSIGDEDIAMNVSYLLATLFQLLIYCWHGNELTLALGLPIGILETAAGGSGGHSVRLLLFGGRPCVMPPPPRRRPLDSARIQIFDLLGDRRCISGADVRSKKSVNEKSSSLFWAVYFAENVLNLHYIQSGVEEPLRIEIRRLYINNHKFLTIPQYT</sequence>
<keyword evidence="5" id="KW-0552">Olfaction</keyword>
<keyword evidence="7 10" id="KW-0472">Membrane</keyword>
<accession>A0A9P0BBQ4</accession>
<evidence type="ECO:0000256" key="5">
    <source>
        <dbReference type="ARBA" id="ARBA00022725"/>
    </source>
</evidence>
<evidence type="ECO:0000256" key="4">
    <source>
        <dbReference type="ARBA" id="ARBA00022692"/>
    </source>
</evidence>
<evidence type="ECO:0008006" key="13">
    <source>
        <dbReference type="Google" id="ProtNLM"/>
    </source>
</evidence>
<dbReference type="AlphaFoldDB" id="A0A9P0BBQ4"/>
<feature type="transmembrane region" description="Helical" evidence="10">
    <location>
        <begin position="316"/>
        <end position="337"/>
    </location>
</feature>
<evidence type="ECO:0000256" key="7">
    <source>
        <dbReference type="ARBA" id="ARBA00023136"/>
    </source>
</evidence>
<evidence type="ECO:0000256" key="2">
    <source>
        <dbReference type="ARBA" id="ARBA00022475"/>
    </source>
</evidence>
<dbReference type="PANTHER" id="PTHR21137">
    <property type="entry name" value="ODORANT RECEPTOR"/>
    <property type="match status" value="1"/>
</dbReference>
<protein>
    <recommendedName>
        <fullName evidence="13">Odorant receptor</fullName>
    </recommendedName>
</protein>
<proteinExistence type="predicted"/>
<reference evidence="11" key="1">
    <citation type="submission" date="2021-12" db="EMBL/GenBank/DDBJ databases">
        <authorList>
            <person name="King R."/>
        </authorList>
    </citation>
    <scope>NUCLEOTIDE SEQUENCE</scope>
</reference>
<dbReference type="OrthoDB" id="8191658at2759"/>
<feature type="transmembrane region" description="Helical" evidence="10">
    <location>
        <begin position="375"/>
        <end position="395"/>
    </location>
</feature>
<evidence type="ECO:0000256" key="6">
    <source>
        <dbReference type="ARBA" id="ARBA00022989"/>
    </source>
</evidence>
<dbReference type="GO" id="GO:0005886">
    <property type="term" value="C:plasma membrane"/>
    <property type="evidence" value="ECO:0007669"/>
    <property type="project" value="UniProtKB-SubCell"/>
</dbReference>
<dbReference type="PANTHER" id="PTHR21137:SF35">
    <property type="entry name" value="ODORANT RECEPTOR 19A-RELATED"/>
    <property type="match status" value="1"/>
</dbReference>
<organism evidence="11 12">
    <name type="scientific">Brassicogethes aeneus</name>
    <name type="common">Rape pollen beetle</name>
    <name type="synonym">Meligethes aeneus</name>
    <dbReference type="NCBI Taxonomy" id="1431903"/>
    <lineage>
        <taxon>Eukaryota</taxon>
        <taxon>Metazoa</taxon>
        <taxon>Ecdysozoa</taxon>
        <taxon>Arthropoda</taxon>
        <taxon>Hexapoda</taxon>
        <taxon>Insecta</taxon>
        <taxon>Pterygota</taxon>
        <taxon>Neoptera</taxon>
        <taxon>Endopterygota</taxon>
        <taxon>Coleoptera</taxon>
        <taxon>Polyphaga</taxon>
        <taxon>Cucujiformia</taxon>
        <taxon>Nitidulidae</taxon>
        <taxon>Meligethinae</taxon>
        <taxon>Brassicogethes</taxon>
    </lineage>
</organism>